<name>A0A5C5XX66_9BACT</name>
<evidence type="ECO:0000313" key="4">
    <source>
        <dbReference type="Proteomes" id="UP000318478"/>
    </source>
</evidence>
<dbReference type="EMBL" id="SJPO01000013">
    <property type="protein sequence ID" value="TWT66943.1"/>
    <property type="molecule type" value="Genomic_DNA"/>
</dbReference>
<evidence type="ECO:0000256" key="2">
    <source>
        <dbReference type="ARBA" id="ARBA00023002"/>
    </source>
</evidence>
<organism evidence="3 4">
    <name type="scientific">Posidoniimonas polymericola</name>
    <dbReference type="NCBI Taxonomy" id="2528002"/>
    <lineage>
        <taxon>Bacteria</taxon>
        <taxon>Pseudomonadati</taxon>
        <taxon>Planctomycetota</taxon>
        <taxon>Planctomycetia</taxon>
        <taxon>Pirellulales</taxon>
        <taxon>Lacipirellulaceae</taxon>
        <taxon>Posidoniimonas</taxon>
    </lineage>
</organism>
<dbReference type="EC" id="1.1.1.-" evidence="3"/>
<dbReference type="InterPro" id="IPR043143">
    <property type="entry name" value="Mal/L-sulf/L-lact_DH-like_NADP"/>
</dbReference>
<dbReference type="GO" id="GO:0016491">
    <property type="term" value="F:oxidoreductase activity"/>
    <property type="evidence" value="ECO:0007669"/>
    <property type="project" value="UniProtKB-KW"/>
</dbReference>
<keyword evidence="4" id="KW-1185">Reference proteome</keyword>
<dbReference type="InterPro" id="IPR003767">
    <property type="entry name" value="Malate/L-lactate_DH-like"/>
</dbReference>
<dbReference type="Gene3D" id="1.10.1530.10">
    <property type="match status" value="1"/>
</dbReference>
<dbReference type="InterPro" id="IPR043144">
    <property type="entry name" value="Mal/L-sulf/L-lact_DH-like_ah"/>
</dbReference>
<comment type="similarity">
    <text evidence="1">Belongs to the LDH2/MDH2 oxidoreductase family.</text>
</comment>
<dbReference type="RefSeq" id="WP_146590890.1">
    <property type="nucleotide sequence ID" value="NZ_SJPO01000013.1"/>
</dbReference>
<evidence type="ECO:0000313" key="3">
    <source>
        <dbReference type="EMBL" id="TWT66943.1"/>
    </source>
</evidence>
<dbReference type="Proteomes" id="UP000318478">
    <property type="component" value="Unassembled WGS sequence"/>
</dbReference>
<dbReference type="PANTHER" id="PTHR11091:SF0">
    <property type="entry name" value="MALATE DEHYDROGENASE"/>
    <property type="match status" value="1"/>
</dbReference>
<dbReference type="AlphaFoldDB" id="A0A5C5XX66"/>
<gene>
    <name evidence="3" type="primary">yjmC</name>
    <name evidence="3" type="ORF">Pla123a_43720</name>
</gene>
<dbReference type="Gene3D" id="3.30.1370.60">
    <property type="entry name" value="Hypothetical oxidoreductase yiak, domain 2"/>
    <property type="match status" value="1"/>
</dbReference>
<reference evidence="3 4" key="1">
    <citation type="submission" date="2019-02" db="EMBL/GenBank/DDBJ databases">
        <title>Deep-cultivation of Planctomycetes and their phenomic and genomic characterization uncovers novel biology.</title>
        <authorList>
            <person name="Wiegand S."/>
            <person name="Jogler M."/>
            <person name="Boedeker C."/>
            <person name="Pinto D."/>
            <person name="Vollmers J."/>
            <person name="Rivas-Marin E."/>
            <person name="Kohn T."/>
            <person name="Peeters S.H."/>
            <person name="Heuer A."/>
            <person name="Rast P."/>
            <person name="Oberbeckmann S."/>
            <person name="Bunk B."/>
            <person name="Jeske O."/>
            <person name="Meyerdierks A."/>
            <person name="Storesund J.E."/>
            <person name="Kallscheuer N."/>
            <person name="Luecker S."/>
            <person name="Lage O.M."/>
            <person name="Pohl T."/>
            <person name="Merkel B.J."/>
            <person name="Hornburger P."/>
            <person name="Mueller R.-W."/>
            <person name="Bruemmer F."/>
            <person name="Labrenz M."/>
            <person name="Spormann A.M."/>
            <person name="Op Den Camp H."/>
            <person name="Overmann J."/>
            <person name="Amann R."/>
            <person name="Jetten M.S.M."/>
            <person name="Mascher T."/>
            <person name="Medema M.H."/>
            <person name="Devos D.P."/>
            <person name="Kaster A.-K."/>
            <person name="Ovreas L."/>
            <person name="Rohde M."/>
            <person name="Galperin M.Y."/>
            <person name="Jogler C."/>
        </authorList>
    </citation>
    <scope>NUCLEOTIDE SEQUENCE [LARGE SCALE GENOMIC DNA]</scope>
    <source>
        <strain evidence="3 4">Pla123a</strain>
    </source>
</reference>
<dbReference type="Pfam" id="PF02615">
    <property type="entry name" value="Ldh_2"/>
    <property type="match status" value="1"/>
</dbReference>
<dbReference type="PANTHER" id="PTHR11091">
    <property type="entry name" value="OXIDOREDUCTASE-RELATED"/>
    <property type="match status" value="1"/>
</dbReference>
<evidence type="ECO:0000256" key="1">
    <source>
        <dbReference type="ARBA" id="ARBA00006056"/>
    </source>
</evidence>
<accession>A0A5C5XX66</accession>
<comment type="caution">
    <text evidence="3">The sequence shown here is derived from an EMBL/GenBank/DDBJ whole genome shotgun (WGS) entry which is preliminary data.</text>
</comment>
<keyword evidence="2 3" id="KW-0560">Oxidoreductase</keyword>
<dbReference type="InterPro" id="IPR036111">
    <property type="entry name" value="Mal/L-sulfo/L-lacto_DH-like_sf"/>
</dbReference>
<proteinExistence type="inferred from homology"/>
<sequence length="355" mass="37231">MRYSQHYLRQFTEQVFLKAGLSPREATCSAENLLTAELRGHGSHGLSRLRTYAKRVTTGVVAAGVEPQIESETGGSLLINGRNAMGAAVGTYAMEKCIAKARRHGSCFAAVGGGNHFGIAAYYTMKAAEAGMIGLAMSNAPASIVPTGGMAPMLGTNPLSIAIPAGARAPLVLDMASSVVAQGKVILALKEGASSIPEGWAVDQRGIPTTDPAEAMRGAMLPFGGPKGYALALIIDILCSSLSGALSSPNIRSYWKDFERPQDLGFFMGVWDISSFLPLAVFEQRTAALLDEMKSCPPAPGVEEVLIPGELEHRHSEAAKTQGILLPDAVVEDLNCLANDFGIAPPAALEHAEVA</sequence>
<dbReference type="OrthoDB" id="9769447at2"/>
<protein>
    <submittedName>
        <fullName evidence="3">Putative oxidoreductase YjmC</fullName>
        <ecNumber evidence="3">1.1.1.-</ecNumber>
    </submittedName>
</protein>
<dbReference type="SUPFAM" id="SSF89733">
    <property type="entry name" value="L-sulfolactate dehydrogenase-like"/>
    <property type="match status" value="1"/>
</dbReference>